<evidence type="ECO:0000256" key="8">
    <source>
        <dbReference type="ARBA" id="ARBA00022723"/>
    </source>
</evidence>
<evidence type="ECO:0000256" key="6">
    <source>
        <dbReference type="ARBA" id="ARBA00022438"/>
    </source>
</evidence>
<feature type="domain" description="Peptidase M1 membrane alanine aminopeptidase" evidence="13">
    <location>
        <begin position="277"/>
        <end position="487"/>
    </location>
</feature>
<dbReference type="Pfam" id="PF11838">
    <property type="entry name" value="ERAP1_C"/>
    <property type="match status" value="1"/>
</dbReference>
<comment type="similarity">
    <text evidence="3">Belongs to the peptidase M1 family.</text>
</comment>
<dbReference type="Pfam" id="PF01433">
    <property type="entry name" value="Peptidase_M1"/>
    <property type="match status" value="1"/>
</dbReference>
<evidence type="ECO:0000256" key="9">
    <source>
        <dbReference type="ARBA" id="ARBA00022801"/>
    </source>
</evidence>
<reference evidence="16 17" key="1">
    <citation type="submission" date="2022-05" db="EMBL/GenBank/DDBJ databases">
        <title>Microbulbifer sp. nov., isolated from sponge.</title>
        <authorList>
            <person name="Gao L."/>
        </authorList>
    </citation>
    <scope>NUCLEOTIDE SEQUENCE [LARGE SCALE GENOMIC DNA]</scope>
    <source>
        <strain evidence="16 17">MI-G</strain>
    </source>
</reference>
<evidence type="ECO:0000259" key="15">
    <source>
        <dbReference type="Pfam" id="PF17900"/>
    </source>
</evidence>
<evidence type="ECO:0000256" key="5">
    <source>
        <dbReference type="ARBA" id="ARBA00015611"/>
    </source>
</evidence>
<comment type="catalytic activity">
    <reaction evidence="1">
        <text>Release of an N-terminal amino acid, Xaa-|-Yaa- from a peptide, amide or arylamide. Xaa is preferably Ala, but may be most amino acids including Pro (slow action). When a terminal hydrophobic residue is followed by a prolyl residue, the two may be released as an intact Xaa-Pro dipeptide.</text>
        <dbReference type="EC" id="3.4.11.2"/>
    </reaction>
</comment>
<dbReference type="InterPro" id="IPR042097">
    <property type="entry name" value="Aminopeptidase_N-like_N_sf"/>
</dbReference>
<dbReference type="EC" id="3.4.11.2" evidence="4"/>
<dbReference type="EMBL" id="CP098023">
    <property type="protein sequence ID" value="WKD50029.1"/>
    <property type="molecule type" value="Genomic_DNA"/>
</dbReference>
<dbReference type="PANTHER" id="PTHR11533">
    <property type="entry name" value="PROTEASE M1 ZINC METALLOPROTEASE"/>
    <property type="match status" value="1"/>
</dbReference>
<feature type="chain" id="PRO_5047313541" description="Aminopeptidase N" evidence="12">
    <location>
        <begin position="24"/>
        <end position="900"/>
    </location>
</feature>
<name>A0ABY9EER2_9GAMM</name>
<evidence type="ECO:0000256" key="7">
    <source>
        <dbReference type="ARBA" id="ARBA00022670"/>
    </source>
</evidence>
<dbReference type="InterPro" id="IPR024571">
    <property type="entry name" value="ERAP1-like_C_dom"/>
</dbReference>
<keyword evidence="6 16" id="KW-0031">Aminopeptidase</keyword>
<dbReference type="PRINTS" id="PR00756">
    <property type="entry name" value="ALADIPTASE"/>
</dbReference>
<evidence type="ECO:0000313" key="17">
    <source>
        <dbReference type="Proteomes" id="UP001321520"/>
    </source>
</evidence>
<dbReference type="PANTHER" id="PTHR11533:SF174">
    <property type="entry name" value="PUROMYCIN-SENSITIVE AMINOPEPTIDASE-RELATED"/>
    <property type="match status" value="1"/>
</dbReference>
<dbReference type="InterPro" id="IPR045357">
    <property type="entry name" value="Aminopeptidase_N-like_N"/>
</dbReference>
<feature type="signal peptide" evidence="12">
    <location>
        <begin position="1"/>
        <end position="23"/>
    </location>
</feature>
<dbReference type="InterPro" id="IPR027268">
    <property type="entry name" value="Peptidase_M4/M1_CTD_sf"/>
</dbReference>
<dbReference type="CDD" id="cd09602">
    <property type="entry name" value="M1_APN"/>
    <property type="match status" value="1"/>
</dbReference>
<dbReference type="RefSeq" id="WP_301415927.1">
    <property type="nucleotide sequence ID" value="NZ_CP098023.1"/>
</dbReference>
<keyword evidence="17" id="KW-1185">Reference proteome</keyword>
<evidence type="ECO:0000256" key="10">
    <source>
        <dbReference type="ARBA" id="ARBA00022833"/>
    </source>
</evidence>
<protein>
    <recommendedName>
        <fullName evidence="5">Aminopeptidase N</fullName>
        <ecNumber evidence="4">3.4.11.2</ecNumber>
    </recommendedName>
</protein>
<sequence length="900" mass="102281">MTHKSKLAAPGLAVTLICSITLAACSQDSSAPKSAPDAVATPQARTAAAGLSEEYAKLRKQQVAQVDYQLSVNLDRESDRFSGTVTADTTFQHILQQPLTIDFAGGTVESVAVDGQNIPVEYNGHFITIAAQYLPNLQHAITVQFQHPFSKNGSGLHRFEDPKDGKVYTYTDFEPYDANRLFPHFDQPNLKARYTLDVTAPKDWIVISAERENRIEKKGELRHWFFPQSQKFSSYVFSLHAGPYHIWEDEADGIPLRLMARQSLAQYVKPEDWFTFTKQSFAFFQPYFDIDYPFKKYDQILVPDFNAGAMENVGSVTFNDSYVSRGEKTQAQRMRLANVIAHEMAHQWFGDLVTMNWWDDLWLNESFATYMANLSLAENSEFTNVWENFYLGTKQWAYNADQRPTTHAIQLPVQNTDEAFANFDGITYGKGGSILKQLPYYLGKEAFRKGVSNYLKELSYRNSTLDDFMGHLGAAAGMDLEQWQQQWLYKAGLNTIETSFQCQKGQITELTLTQTAPTEYPTLRTQRTQLGFYRMNGDSMKRVATLPVLYSGAITKVKEAVGLPCPEILYPNEGDWAFVKINLDPVSVENISKHINQIEPPFVRLMLWQSLFDSTYDAKLPLDKYISFLLSNGAAEEDINAVRLNTRNLGFVYSYLSQIPIASARRDALQLSIEKFIWEQLQQSPAGSDRQKTWFRAFTGTAHSPRALSNARQMLLGELAVDGLKLDPDMRWDLITLQNRYLFSDYEQAVERELQTDNSDRAKLNAIAAEAVRPLSQSKQKWLDNLSMHRDKYKLSELREAAYSMFPSEQIGLFNNNSARIFEVLEQINAEDSPELLSTYASIFPLICNKAGAQKLKDTLEENQQLKPTLVKALKNHLYSSRRCMAMGEVLAQNRTPVAK</sequence>
<evidence type="ECO:0000256" key="1">
    <source>
        <dbReference type="ARBA" id="ARBA00000098"/>
    </source>
</evidence>
<evidence type="ECO:0000313" key="16">
    <source>
        <dbReference type="EMBL" id="WKD50029.1"/>
    </source>
</evidence>
<dbReference type="SUPFAM" id="SSF55486">
    <property type="entry name" value="Metalloproteases ('zincins'), catalytic domain"/>
    <property type="match status" value="1"/>
</dbReference>
<accession>A0ABY9EER2</accession>
<dbReference type="Pfam" id="PF17900">
    <property type="entry name" value="Peptidase_M1_N"/>
    <property type="match status" value="1"/>
</dbReference>
<evidence type="ECO:0000259" key="13">
    <source>
        <dbReference type="Pfam" id="PF01433"/>
    </source>
</evidence>
<keyword evidence="10" id="KW-0862">Zinc</keyword>
<evidence type="ECO:0000256" key="3">
    <source>
        <dbReference type="ARBA" id="ARBA00010136"/>
    </source>
</evidence>
<gene>
    <name evidence="16" type="primary">pepN</name>
    <name evidence="16" type="ORF">M8T91_00970</name>
</gene>
<dbReference type="PROSITE" id="PS51257">
    <property type="entry name" value="PROKAR_LIPOPROTEIN"/>
    <property type="match status" value="1"/>
</dbReference>
<keyword evidence="7" id="KW-0645">Protease</keyword>
<organism evidence="16 17">
    <name type="scientific">Microbulbifer spongiae</name>
    <dbReference type="NCBI Taxonomy" id="2944933"/>
    <lineage>
        <taxon>Bacteria</taxon>
        <taxon>Pseudomonadati</taxon>
        <taxon>Pseudomonadota</taxon>
        <taxon>Gammaproteobacteria</taxon>
        <taxon>Cellvibrionales</taxon>
        <taxon>Microbulbiferaceae</taxon>
        <taxon>Microbulbifer</taxon>
    </lineage>
</organism>
<proteinExistence type="inferred from homology"/>
<dbReference type="Gene3D" id="1.10.390.10">
    <property type="entry name" value="Neutral Protease Domain 2"/>
    <property type="match status" value="1"/>
</dbReference>
<evidence type="ECO:0000259" key="14">
    <source>
        <dbReference type="Pfam" id="PF11838"/>
    </source>
</evidence>
<dbReference type="NCBIfam" id="TIGR02412">
    <property type="entry name" value="pepN_strep_liv"/>
    <property type="match status" value="1"/>
</dbReference>
<dbReference type="GO" id="GO:0016285">
    <property type="term" value="F:alanyl aminopeptidase activity"/>
    <property type="evidence" value="ECO:0007669"/>
    <property type="project" value="UniProtKB-EC"/>
</dbReference>
<feature type="domain" description="Aminopeptidase N-like N-terminal" evidence="15">
    <location>
        <begin position="67"/>
        <end position="236"/>
    </location>
</feature>
<comment type="cofactor">
    <cofactor evidence="2">
        <name>Zn(2+)</name>
        <dbReference type="ChEBI" id="CHEBI:29105"/>
    </cofactor>
</comment>
<evidence type="ECO:0000256" key="2">
    <source>
        <dbReference type="ARBA" id="ARBA00001947"/>
    </source>
</evidence>
<evidence type="ECO:0000256" key="12">
    <source>
        <dbReference type="SAM" id="SignalP"/>
    </source>
</evidence>
<evidence type="ECO:0000256" key="4">
    <source>
        <dbReference type="ARBA" id="ARBA00012564"/>
    </source>
</evidence>
<evidence type="ECO:0000256" key="11">
    <source>
        <dbReference type="ARBA" id="ARBA00023049"/>
    </source>
</evidence>
<keyword evidence="11" id="KW-0482">Metalloprotease</keyword>
<dbReference type="InterPro" id="IPR014782">
    <property type="entry name" value="Peptidase_M1_dom"/>
</dbReference>
<dbReference type="InterPro" id="IPR001930">
    <property type="entry name" value="Peptidase_M1"/>
</dbReference>
<dbReference type="InterPro" id="IPR012778">
    <property type="entry name" value="Pept_M1_aminopeptidase"/>
</dbReference>
<dbReference type="InterPro" id="IPR050344">
    <property type="entry name" value="Peptidase_M1_aminopeptidases"/>
</dbReference>
<keyword evidence="8" id="KW-0479">Metal-binding</keyword>
<feature type="domain" description="ERAP1-like C-terminal" evidence="14">
    <location>
        <begin position="570"/>
        <end position="877"/>
    </location>
</feature>
<dbReference type="Proteomes" id="UP001321520">
    <property type="component" value="Chromosome"/>
</dbReference>
<dbReference type="SUPFAM" id="SSF63737">
    <property type="entry name" value="Leukotriene A4 hydrolase N-terminal domain"/>
    <property type="match status" value="1"/>
</dbReference>
<keyword evidence="9 16" id="KW-0378">Hydrolase</keyword>
<keyword evidence="12" id="KW-0732">Signal</keyword>
<dbReference type="Gene3D" id="2.60.40.1730">
    <property type="entry name" value="tricorn interacting facor f3 domain"/>
    <property type="match status" value="1"/>
</dbReference>